<keyword evidence="2" id="KW-1185">Reference proteome</keyword>
<dbReference type="Gene3D" id="2.120.10.30">
    <property type="entry name" value="TolB, C-terminal domain"/>
    <property type="match status" value="3"/>
</dbReference>
<protein>
    <recommendedName>
        <fullName evidence="3">Dipeptidylpeptidase IV N-terminal domain-containing protein</fullName>
    </recommendedName>
</protein>
<evidence type="ECO:0008006" key="3">
    <source>
        <dbReference type="Google" id="ProtNLM"/>
    </source>
</evidence>
<dbReference type="RefSeq" id="XP_033674340.1">
    <property type="nucleotide sequence ID" value="XM_033803317.1"/>
</dbReference>
<dbReference type="SUPFAM" id="SSF82171">
    <property type="entry name" value="DPP6 N-terminal domain-like"/>
    <property type="match status" value="1"/>
</dbReference>
<reference evidence="1" key="1">
    <citation type="journal article" date="2020" name="Stud. Mycol.">
        <title>101 Dothideomycetes genomes: a test case for predicting lifestyles and emergence of pathogens.</title>
        <authorList>
            <person name="Haridas S."/>
            <person name="Albert R."/>
            <person name="Binder M."/>
            <person name="Bloem J."/>
            <person name="Labutti K."/>
            <person name="Salamov A."/>
            <person name="Andreopoulos B."/>
            <person name="Baker S."/>
            <person name="Barry K."/>
            <person name="Bills G."/>
            <person name="Bluhm B."/>
            <person name="Cannon C."/>
            <person name="Castanera R."/>
            <person name="Culley D."/>
            <person name="Daum C."/>
            <person name="Ezra D."/>
            <person name="Gonzalez J."/>
            <person name="Henrissat B."/>
            <person name="Kuo A."/>
            <person name="Liang C."/>
            <person name="Lipzen A."/>
            <person name="Lutzoni F."/>
            <person name="Magnuson J."/>
            <person name="Mondo S."/>
            <person name="Nolan M."/>
            <person name="Ohm R."/>
            <person name="Pangilinan J."/>
            <person name="Park H.-J."/>
            <person name="Ramirez L."/>
            <person name="Alfaro M."/>
            <person name="Sun H."/>
            <person name="Tritt A."/>
            <person name="Yoshinaga Y."/>
            <person name="Zwiers L.-H."/>
            <person name="Turgeon B."/>
            <person name="Goodwin S."/>
            <person name="Spatafora J."/>
            <person name="Crous P."/>
            <person name="Grigoriev I."/>
        </authorList>
    </citation>
    <scope>NUCLEOTIDE SEQUENCE</scope>
    <source>
        <strain evidence="1">ATCC 36951</strain>
    </source>
</reference>
<organism evidence="1 2">
    <name type="scientific">Zasmidium cellare ATCC 36951</name>
    <dbReference type="NCBI Taxonomy" id="1080233"/>
    <lineage>
        <taxon>Eukaryota</taxon>
        <taxon>Fungi</taxon>
        <taxon>Dikarya</taxon>
        <taxon>Ascomycota</taxon>
        <taxon>Pezizomycotina</taxon>
        <taxon>Dothideomycetes</taxon>
        <taxon>Dothideomycetidae</taxon>
        <taxon>Mycosphaerellales</taxon>
        <taxon>Mycosphaerellaceae</taxon>
        <taxon>Zasmidium</taxon>
    </lineage>
</organism>
<name>A0A6A6D252_ZASCE</name>
<dbReference type="InterPro" id="IPR011659">
    <property type="entry name" value="WD40"/>
</dbReference>
<evidence type="ECO:0000313" key="1">
    <source>
        <dbReference type="EMBL" id="KAF2173451.1"/>
    </source>
</evidence>
<dbReference type="Pfam" id="PF07676">
    <property type="entry name" value="PD40"/>
    <property type="match status" value="3"/>
</dbReference>
<dbReference type="PANTHER" id="PTHR32161">
    <property type="entry name" value="DPP6 N-TERMINAL DOMAIN-LIKE PROTEIN"/>
    <property type="match status" value="1"/>
</dbReference>
<dbReference type="EMBL" id="ML993579">
    <property type="protein sequence ID" value="KAF2173451.1"/>
    <property type="molecule type" value="Genomic_DNA"/>
</dbReference>
<dbReference type="OrthoDB" id="43744at2759"/>
<dbReference type="PANTHER" id="PTHR32161:SF8">
    <property type="entry name" value="DPP6 N-TERMINAL DOMAIN-LIKE PROTEIN"/>
    <property type="match status" value="1"/>
</dbReference>
<dbReference type="AlphaFoldDB" id="A0A6A6D252"/>
<dbReference type="InterPro" id="IPR011042">
    <property type="entry name" value="6-blade_b-propeller_TolB-like"/>
</dbReference>
<dbReference type="Proteomes" id="UP000799537">
    <property type="component" value="Unassembled WGS sequence"/>
</dbReference>
<accession>A0A6A6D252</accession>
<proteinExistence type="predicted"/>
<dbReference type="GeneID" id="54556589"/>
<gene>
    <name evidence="1" type="ORF">M409DRAFT_15733</name>
</gene>
<sequence length="561" mass="62082">MNRIAPSTSTLYIANSDGTGARRLLGNESRYDYHGMKASMMLESCLTPAASFSADGEWVTFTSERNGDGNSDLYRIRANGSDLQELIATPSVEDAGVLSPDGTKLAYVSTANGYKTKIWVLDITTGVSCNLTNTDAVKGVDWSPDGYFMPSWSPGGYWIAFSSDRNTAWTGHGNGSGWEHTQELSIYAIRPNGSDFRLVAKKDGYCLGSPKWSPSGDRIAYYEMPREYTWNAHRPEDLNSTVSQIVSVDFATGQDRRQETNTSTLKIAPQYVSADNIGYLVKGPTDQTGLHYTSGNNSIIRSLRSPAWSADGQKVVYEVTGWVNRPMEKPLYSWDDEWDYKQLGNSSIVKMNPDGSDLEMVFDVYATNQSDASLVSQGLAGAFQPSWSPDGEAASNGTWYEQLTFGSLNAGFPSYSHDGMQLVYRVWGSEYGLRVMNLTDKSVRVLTNNTGVLNSTGNVYDNLRMNYTNFDICTIRPDGTDLKVLTSSGANDAHAVWNYDGRILWSSGEKGFRAEAATYDQTFQPYGQVFAMDADGSNKRILTDSLWEDSMPLYVRNEFLE</sequence>
<evidence type="ECO:0000313" key="2">
    <source>
        <dbReference type="Proteomes" id="UP000799537"/>
    </source>
</evidence>